<gene>
    <name evidence="2" type="primary">pacrg</name>
</gene>
<keyword evidence="1" id="KW-1185">Reference proteome</keyword>
<dbReference type="AlphaFoldDB" id="A0A6P7IKQ3"/>
<dbReference type="GO" id="GO:0043005">
    <property type="term" value="C:neuron projection"/>
    <property type="evidence" value="ECO:0007669"/>
    <property type="project" value="TreeGrafter"/>
</dbReference>
<dbReference type="InParanoid" id="A0A6P7IKQ3"/>
<protein>
    <submittedName>
        <fullName evidence="2">Parkin coregulated gene protein</fullName>
    </submittedName>
</protein>
<dbReference type="RefSeq" id="XP_028268775.1">
    <property type="nucleotide sequence ID" value="XM_028412974.1"/>
</dbReference>
<sequence>MLKRSNELQAEGFSTKALLKNAVVVGPSSAKVFEERPIQETKFRQMYEHGQLPCALDYNQSSKRVVWKVDMDTIDYHHYLPLFFDGLSETSHPFHFFACQGSLDLLDHGGPRITPVIPKLIIPIRNALNTKNYLVMCSTMKVLQHLVTSGDKAGEALVPYFRQILPIFNLFKNQKRANIGNLIEETLRTFERFGGPDAFINIKYMIPTYESCMKN</sequence>
<dbReference type="Pfam" id="PF10274">
    <property type="entry name" value="ParcG"/>
    <property type="match status" value="1"/>
</dbReference>
<reference evidence="2" key="1">
    <citation type="submission" date="2025-08" db="UniProtKB">
        <authorList>
            <consortium name="RefSeq"/>
        </authorList>
    </citation>
    <scope>IDENTIFICATION</scope>
</reference>
<dbReference type="PANTHER" id="PTHR21207">
    <property type="entry name" value="PARKIN COREGULATED GENE PROTEIN PARK2 COREGULATED"/>
    <property type="match status" value="1"/>
</dbReference>
<organism evidence="1 2">
    <name type="scientific">Parambassis ranga</name>
    <name type="common">Indian glassy fish</name>
    <dbReference type="NCBI Taxonomy" id="210632"/>
    <lineage>
        <taxon>Eukaryota</taxon>
        <taxon>Metazoa</taxon>
        <taxon>Chordata</taxon>
        <taxon>Craniata</taxon>
        <taxon>Vertebrata</taxon>
        <taxon>Euteleostomi</taxon>
        <taxon>Actinopterygii</taxon>
        <taxon>Neopterygii</taxon>
        <taxon>Teleostei</taxon>
        <taxon>Neoteleostei</taxon>
        <taxon>Acanthomorphata</taxon>
        <taxon>Ovalentaria</taxon>
        <taxon>Ambassidae</taxon>
        <taxon>Parambassis</taxon>
    </lineage>
</organism>
<name>A0A6P7IKQ3_9TELE</name>
<dbReference type="Proteomes" id="UP000515145">
    <property type="component" value="Chromosome 8"/>
</dbReference>
<dbReference type="PANTHER" id="PTHR21207:SF2">
    <property type="entry name" value="PARKIN COREGULATED GENE PROTEIN"/>
    <property type="match status" value="1"/>
</dbReference>
<dbReference type="GO" id="GO:0031982">
    <property type="term" value="C:vesicle"/>
    <property type="evidence" value="ECO:0007669"/>
    <property type="project" value="TreeGrafter"/>
</dbReference>
<dbReference type="CTD" id="135138"/>
<dbReference type="GO" id="GO:0030544">
    <property type="term" value="F:Hsp70 protein binding"/>
    <property type="evidence" value="ECO:0007669"/>
    <property type="project" value="TreeGrafter"/>
</dbReference>
<dbReference type="GO" id="GO:0005829">
    <property type="term" value="C:cytosol"/>
    <property type="evidence" value="ECO:0007669"/>
    <property type="project" value="TreeGrafter"/>
</dbReference>
<evidence type="ECO:0000313" key="1">
    <source>
        <dbReference type="Proteomes" id="UP000515145"/>
    </source>
</evidence>
<proteinExistence type="predicted"/>
<dbReference type="GeneID" id="114440503"/>
<dbReference type="GO" id="GO:0051879">
    <property type="term" value="F:Hsp90 protein binding"/>
    <property type="evidence" value="ECO:0007669"/>
    <property type="project" value="TreeGrafter"/>
</dbReference>
<accession>A0A6P7IKQ3</accession>
<dbReference type="InterPro" id="IPR016024">
    <property type="entry name" value="ARM-type_fold"/>
</dbReference>
<dbReference type="SUPFAM" id="SSF48371">
    <property type="entry name" value="ARM repeat"/>
    <property type="match status" value="1"/>
</dbReference>
<evidence type="ECO:0000313" key="2">
    <source>
        <dbReference type="RefSeq" id="XP_028268775.1"/>
    </source>
</evidence>
<dbReference type="OrthoDB" id="5954824at2759"/>
<dbReference type="InterPro" id="IPR019399">
    <property type="entry name" value="Parkin_co-regulated_protein"/>
</dbReference>